<evidence type="ECO:0000259" key="1">
    <source>
        <dbReference type="Pfam" id="PF00144"/>
    </source>
</evidence>
<protein>
    <recommendedName>
        <fullName evidence="1">Beta-lactamase-related domain-containing protein</fullName>
    </recommendedName>
</protein>
<evidence type="ECO:0000313" key="6">
    <source>
        <dbReference type="Proteomes" id="UP000663874"/>
    </source>
</evidence>
<dbReference type="EMBL" id="CAJNOU010007997">
    <property type="protein sequence ID" value="CAF1533018.1"/>
    <property type="molecule type" value="Genomic_DNA"/>
</dbReference>
<sequence>MESKKIISQYPPSVSIIEGLLHDACIPGLVAIVVNSTGILYEQAIGYHSPIISDECKPMDSSNSIFVLASISKTFIAVAVMQLVELNHLNLDTDINYYLSSEMKGIHPLHPNIPITIRHLLSHTAGIKSNSEEELQYFKPNDDFTQTNLIEIISKYLNNKSNWLPESPGNVTHYSNIGPSLAALIVEHITNMSFEQYVQDNILKRLNIDKNDAAYRISNFESRKKDLVEHFIYNSSWLEKFQNLVPQLNIIQASNSSDWLYIPHYGENDYPSGSLRMSAHSLAIFLQSFLNNCSPLLLNSSSVDEMLKIVRHEDSDVEFGLIWNWRIIRGRRLVGHRGAIPGVTNIMMTNEKRTLGVIVLSNGDISKDDDQAKIVYETIINIMLQLFDCFEEV</sequence>
<evidence type="ECO:0000313" key="2">
    <source>
        <dbReference type="EMBL" id="CAF1470031.1"/>
    </source>
</evidence>
<dbReference type="InterPro" id="IPR001466">
    <property type="entry name" value="Beta-lactam-related"/>
</dbReference>
<evidence type="ECO:0000313" key="5">
    <source>
        <dbReference type="EMBL" id="CAF4173053.1"/>
    </source>
</evidence>
<comment type="caution">
    <text evidence="5">The sequence shown here is derived from an EMBL/GenBank/DDBJ whole genome shotgun (WGS) entry which is preliminary data.</text>
</comment>
<accession>A0A819ZEL9</accession>
<reference evidence="5" key="1">
    <citation type="submission" date="2021-02" db="EMBL/GenBank/DDBJ databases">
        <authorList>
            <person name="Nowell W R."/>
        </authorList>
    </citation>
    <scope>NUCLEOTIDE SEQUENCE</scope>
</reference>
<evidence type="ECO:0000313" key="4">
    <source>
        <dbReference type="EMBL" id="CAF4121024.1"/>
    </source>
</evidence>
<dbReference type="Pfam" id="PF00144">
    <property type="entry name" value="Beta-lactamase"/>
    <property type="match status" value="1"/>
</dbReference>
<dbReference type="PANTHER" id="PTHR46825">
    <property type="entry name" value="D-ALANYL-D-ALANINE-CARBOXYPEPTIDASE/ENDOPEPTIDASE AMPH"/>
    <property type="match status" value="1"/>
</dbReference>
<dbReference type="Gene3D" id="3.40.710.10">
    <property type="entry name" value="DD-peptidase/beta-lactamase superfamily"/>
    <property type="match status" value="1"/>
</dbReference>
<proteinExistence type="predicted"/>
<dbReference type="EMBL" id="CAJOBE010014043">
    <property type="protein sequence ID" value="CAF4173053.1"/>
    <property type="molecule type" value="Genomic_DNA"/>
</dbReference>
<organism evidence="5 6">
    <name type="scientific">Rotaria sordida</name>
    <dbReference type="NCBI Taxonomy" id="392033"/>
    <lineage>
        <taxon>Eukaryota</taxon>
        <taxon>Metazoa</taxon>
        <taxon>Spiralia</taxon>
        <taxon>Gnathifera</taxon>
        <taxon>Rotifera</taxon>
        <taxon>Eurotatoria</taxon>
        <taxon>Bdelloidea</taxon>
        <taxon>Philodinida</taxon>
        <taxon>Philodinidae</taxon>
        <taxon>Rotaria</taxon>
    </lineage>
</organism>
<dbReference type="EMBL" id="CAJOAX010012897">
    <property type="protein sequence ID" value="CAF4121024.1"/>
    <property type="molecule type" value="Genomic_DNA"/>
</dbReference>
<dbReference type="InterPro" id="IPR050491">
    <property type="entry name" value="AmpC-like"/>
</dbReference>
<dbReference type="OrthoDB" id="5946976at2759"/>
<name>A0A819ZEL9_9BILA</name>
<dbReference type="PANTHER" id="PTHR46825:SF9">
    <property type="entry name" value="BETA-LACTAMASE-RELATED DOMAIN-CONTAINING PROTEIN"/>
    <property type="match status" value="1"/>
</dbReference>
<dbReference type="SUPFAM" id="SSF56601">
    <property type="entry name" value="beta-lactamase/transpeptidase-like"/>
    <property type="match status" value="1"/>
</dbReference>
<dbReference type="AlphaFoldDB" id="A0A819ZEL9"/>
<dbReference type="Proteomes" id="UP000663823">
    <property type="component" value="Unassembled WGS sequence"/>
</dbReference>
<dbReference type="Proteomes" id="UP000663874">
    <property type="component" value="Unassembled WGS sequence"/>
</dbReference>
<feature type="domain" description="Beta-lactamase-related" evidence="1">
    <location>
        <begin position="16"/>
        <end position="372"/>
    </location>
</feature>
<dbReference type="Proteomes" id="UP000663889">
    <property type="component" value="Unassembled WGS sequence"/>
</dbReference>
<evidence type="ECO:0000313" key="3">
    <source>
        <dbReference type="EMBL" id="CAF1533018.1"/>
    </source>
</evidence>
<gene>
    <name evidence="5" type="ORF">FNK824_LOCUS34794</name>
    <name evidence="4" type="ORF">OTI717_LOCUS34883</name>
    <name evidence="2" type="ORF">RFH988_LOCUS37506</name>
    <name evidence="3" type="ORF">SEV965_LOCUS37638</name>
</gene>
<dbReference type="InterPro" id="IPR012338">
    <property type="entry name" value="Beta-lactam/transpept-like"/>
</dbReference>
<dbReference type="EMBL" id="CAJNOO010007535">
    <property type="protein sequence ID" value="CAF1470031.1"/>
    <property type="molecule type" value="Genomic_DNA"/>
</dbReference>
<dbReference type="Proteomes" id="UP000663882">
    <property type="component" value="Unassembled WGS sequence"/>
</dbReference>